<accession>Q82IG3</accession>
<name>Q82IG3_STRAW</name>
<sequence>MALGWLVLPMEMAGVDHSVPLIPAEQFVAASTSAPGGAAPDGGGTSTGDLVLPVVAVGAAGLLAVYAQVRRRRRMRTRTTPGGTSVGAASVEEIEARARRSLVETDDSVRTSAEELRAAAAQLGDTAVRPFRAALEYAESELAAAFRLRHRLDDSVAGGGADTRGMLEEIVARCAEAGRRLDAEAAAFDQTRSLERQAPAVLERTEARFRELTVRASAADTTLAELHERYAPSAVVPVAGHVEQAKDRLVFATSSLNRARQALDRGETERAVVLLRAAEGAVDQAAAFVDGVARLAAELAAAAERLPAAVAGTETGLVAARGRTDGGAGARADLPGRIARGEAVVAEVRREMSTGVYDPVGALRRIEQAHAGVDVARHHEPDDDEALVRLDHSRLTARSATAATSDYVTTHRGAVGYEARTLLAEAIRRLHRPETGWRASDGNDVRPEPEGGGHGGDAEETPRQAEAGRAPDGSETEADEAGAGPGLGEAGAERQPGEVEASREPGTAEAERVPGTAEAAPEPGTAETARKPGAAEAAREASDAGAARGPGDGKAARHPGEGGAGPEADTIKASPGPGKTAAAQQSAGAAAARQPREGGAGPEVGEVEAGWGLVPVVGLGEVREADALARRARQVAERDVRAYGNPYGAGAPAGDGTGGAVLGGILLGGSARHDDAHHARHGPAHSGGPTSADGPAAYSGGPAAYSDRPTVYSDSPAAYSGGPASFGGPRTRGRRGGGELFRPPAAD</sequence>
<reference evidence="2 3" key="2">
    <citation type="journal article" date="2003" name="Nat. Biotechnol.">
        <title>Complete genome sequence and comparative analysis of the industrial microorganism Streptomyces avermitilis.</title>
        <authorList>
            <person name="Ikeda H."/>
            <person name="Ishikawa J."/>
            <person name="Hanamoto A."/>
            <person name="Shinose M."/>
            <person name="Kikuchi H."/>
            <person name="Shiba T."/>
            <person name="Sakaki Y."/>
            <person name="Hattori M."/>
            <person name="Omura S."/>
        </authorList>
    </citation>
    <scope>NUCLEOTIDE SEQUENCE [LARGE SCALE GENOMIC DNA]</scope>
    <source>
        <strain evidence="3">ATCC 31267 / DSM 46492 / JCM 5070 / NBRC 14893 / NCIMB 12804 / NRRL 8165 / MA-4680</strain>
    </source>
</reference>
<dbReference type="AlphaFoldDB" id="Q82IG3"/>
<dbReference type="eggNOG" id="COG1512">
    <property type="taxonomic scope" value="Bacteria"/>
</dbReference>
<feature type="compositionally biased region" description="Low complexity" evidence="1">
    <location>
        <begin position="581"/>
        <end position="593"/>
    </location>
</feature>
<feature type="compositionally biased region" description="Low complexity" evidence="1">
    <location>
        <begin position="691"/>
        <end position="707"/>
    </location>
</feature>
<feature type="compositionally biased region" description="Low complexity" evidence="1">
    <location>
        <begin position="514"/>
        <end position="536"/>
    </location>
</feature>
<dbReference type="EMBL" id="BA000030">
    <property type="protein sequence ID" value="BAC70895.1"/>
    <property type="molecule type" value="Genomic_DNA"/>
</dbReference>
<dbReference type="HOGENOM" id="CLU_013689_2_0_11"/>
<gene>
    <name evidence="2" type="ORF">SAVERM_3184</name>
</gene>
<feature type="compositionally biased region" description="Basic and acidic residues" evidence="1">
    <location>
        <begin position="491"/>
        <end position="503"/>
    </location>
</feature>
<feature type="compositionally biased region" description="Basic and acidic residues" evidence="1">
    <location>
        <begin position="434"/>
        <end position="463"/>
    </location>
</feature>
<reference evidence="2 3" key="1">
    <citation type="journal article" date="2001" name="Proc. Natl. Acad. Sci. U.S.A.">
        <title>Genome sequence of an industrial microorganism Streptomyces avermitilis: deducing the ability of producing secondary metabolites.</title>
        <authorList>
            <person name="Omura S."/>
            <person name="Ikeda H."/>
            <person name="Ishikawa J."/>
            <person name="Hanamoto A."/>
            <person name="Takahashi C."/>
            <person name="Shinose M."/>
            <person name="Takahashi Y."/>
            <person name="Horikawa H."/>
            <person name="Nakazawa H."/>
            <person name="Osonoe T."/>
            <person name="Kikuchi H."/>
            <person name="Shiba T."/>
            <person name="Sakaki Y."/>
            <person name="Hattori M."/>
        </authorList>
    </citation>
    <scope>NUCLEOTIDE SEQUENCE [LARGE SCALE GENOMIC DNA]</scope>
    <source>
        <strain evidence="3">ATCC 31267 / DSM 46492 / JCM 5070 / NBRC 14893 / NCIMB 12804 / NRRL 8165 / MA-4680</strain>
    </source>
</reference>
<organism evidence="2 3">
    <name type="scientific">Streptomyces avermitilis (strain ATCC 31267 / DSM 46492 / JCM 5070 / NBRC 14893 / NCIMB 12804 / NRRL 8165 / MA-4680)</name>
    <dbReference type="NCBI Taxonomy" id="227882"/>
    <lineage>
        <taxon>Bacteria</taxon>
        <taxon>Bacillati</taxon>
        <taxon>Actinomycetota</taxon>
        <taxon>Actinomycetes</taxon>
        <taxon>Kitasatosporales</taxon>
        <taxon>Streptomycetaceae</taxon>
        <taxon>Streptomyces</taxon>
    </lineage>
</organism>
<keyword evidence="3" id="KW-1185">Reference proteome</keyword>
<reference evidence="2 3" key="3">
    <citation type="journal article" date="2014" name="J. Ind. Microbiol. Biotechnol.">
        <title>Genome mining of the Streptomyces avermitilis genome and development of genome-minimized hosts for heterologous expression of biosynthetic gene clusters.</title>
        <authorList>
            <person name="Ikeda H."/>
            <person name="Shin-ya K."/>
            <person name="Omura S."/>
        </authorList>
    </citation>
    <scope>NUCLEOTIDE SEQUENCE [LARGE SCALE GENOMIC DNA]</scope>
    <source>
        <strain evidence="3">ATCC 31267 / DSM 46492 / JCM 5070 / NBRC 14893 / NCIMB 12804 / NRRL 8165 / MA-4680</strain>
    </source>
</reference>
<evidence type="ECO:0000313" key="2">
    <source>
        <dbReference type="EMBL" id="BAC70895.1"/>
    </source>
</evidence>
<protein>
    <submittedName>
        <fullName evidence="2">Uncharacterized protein</fullName>
    </submittedName>
</protein>
<proteinExistence type="predicted"/>
<dbReference type="Proteomes" id="UP000000428">
    <property type="component" value="Chromosome"/>
</dbReference>
<evidence type="ECO:0000256" key="1">
    <source>
        <dbReference type="SAM" id="MobiDB-lite"/>
    </source>
</evidence>
<feature type="region of interest" description="Disordered" evidence="1">
    <location>
        <begin position="672"/>
        <end position="747"/>
    </location>
</feature>
<evidence type="ECO:0000313" key="3">
    <source>
        <dbReference type="Proteomes" id="UP000000428"/>
    </source>
</evidence>
<dbReference type="KEGG" id="sma:SAVERM_3184"/>
<feature type="region of interest" description="Disordered" evidence="1">
    <location>
        <begin position="434"/>
        <end position="606"/>
    </location>
</feature>